<gene>
    <name evidence="7" type="ORF">BJ212DRAFT_1295105</name>
</gene>
<keyword evidence="4" id="KW-0539">Nucleus</keyword>
<evidence type="ECO:0000256" key="1">
    <source>
        <dbReference type="ARBA" id="ARBA00022723"/>
    </source>
</evidence>
<dbReference type="InterPro" id="IPR052092">
    <property type="entry name" value="SF3A2"/>
</dbReference>
<dbReference type="RefSeq" id="XP_041198985.1">
    <property type="nucleotide sequence ID" value="XM_041332283.1"/>
</dbReference>
<organism evidence="7 8">
    <name type="scientific">Suillus subaureus</name>
    <dbReference type="NCBI Taxonomy" id="48587"/>
    <lineage>
        <taxon>Eukaryota</taxon>
        <taxon>Fungi</taxon>
        <taxon>Dikarya</taxon>
        <taxon>Basidiomycota</taxon>
        <taxon>Agaricomycotina</taxon>
        <taxon>Agaricomycetes</taxon>
        <taxon>Agaricomycetidae</taxon>
        <taxon>Boletales</taxon>
        <taxon>Suillineae</taxon>
        <taxon>Suillaceae</taxon>
        <taxon>Suillus</taxon>
    </lineage>
</organism>
<dbReference type="PANTHER" id="PTHR23205">
    <property type="entry name" value="SPLICING FACTOR 3A SUBUNIT 2"/>
    <property type="match status" value="1"/>
</dbReference>
<reference evidence="7" key="1">
    <citation type="journal article" date="2020" name="New Phytol.">
        <title>Comparative genomics reveals dynamic genome evolution in host specialist ectomycorrhizal fungi.</title>
        <authorList>
            <person name="Lofgren L.A."/>
            <person name="Nguyen N.H."/>
            <person name="Vilgalys R."/>
            <person name="Ruytinx J."/>
            <person name="Liao H.L."/>
            <person name="Branco S."/>
            <person name="Kuo A."/>
            <person name="LaButti K."/>
            <person name="Lipzen A."/>
            <person name="Andreopoulos W."/>
            <person name="Pangilinan J."/>
            <person name="Riley R."/>
            <person name="Hundley H."/>
            <person name="Na H."/>
            <person name="Barry K."/>
            <person name="Grigoriev I.V."/>
            <person name="Stajich J.E."/>
            <person name="Kennedy P.G."/>
        </authorList>
    </citation>
    <scope>NUCLEOTIDE SEQUENCE</scope>
    <source>
        <strain evidence="7">MN1</strain>
    </source>
</reference>
<evidence type="ECO:0000256" key="4">
    <source>
        <dbReference type="ARBA" id="ARBA00023242"/>
    </source>
</evidence>
<dbReference type="GO" id="GO:0071013">
    <property type="term" value="C:catalytic step 2 spliceosome"/>
    <property type="evidence" value="ECO:0007669"/>
    <property type="project" value="TreeGrafter"/>
</dbReference>
<dbReference type="GO" id="GO:0008270">
    <property type="term" value="F:zinc ion binding"/>
    <property type="evidence" value="ECO:0007669"/>
    <property type="project" value="UniProtKB-KW"/>
</dbReference>
<feature type="domain" description="SF3A2" evidence="6">
    <location>
        <begin position="107"/>
        <end position="160"/>
    </location>
</feature>
<dbReference type="AlphaFoldDB" id="A0A9P7JJ78"/>
<proteinExistence type="predicted"/>
<evidence type="ECO:0000256" key="3">
    <source>
        <dbReference type="ARBA" id="ARBA00022833"/>
    </source>
</evidence>
<accession>A0A9P7JJ78</accession>
<dbReference type="PANTHER" id="PTHR23205:SF0">
    <property type="entry name" value="SPLICING FACTOR 3A SUBUNIT 2"/>
    <property type="match status" value="1"/>
</dbReference>
<keyword evidence="2" id="KW-0863">Zinc-finger</keyword>
<dbReference type="GO" id="GO:0000245">
    <property type="term" value="P:spliceosomal complex assembly"/>
    <property type="evidence" value="ECO:0007669"/>
    <property type="project" value="TreeGrafter"/>
</dbReference>
<evidence type="ECO:0000259" key="6">
    <source>
        <dbReference type="Pfam" id="PF16835"/>
    </source>
</evidence>
<protein>
    <recommendedName>
        <fullName evidence="6">SF3A2 domain-containing protein</fullName>
    </recommendedName>
</protein>
<comment type="caution">
    <text evidence="7">The sequence shown here is derived from an EMBL/GenBank/DDBJ whole genome shotgun (WGS) entry which is preliminary data.</text>
</comment>
<dbReference type="OrthoDB" id="10250970at2759"/>
<dbReference type="EMBL" id="JABBWG010000002">
    <property type="protein sequence ID" value="KAG1825732.1"/>
    <property type="molecule type" value="Genomic_DNA"/>
</dbReference>
<keyword evidence="1" id="KW-0479">Metal-binding</keyword>
<dbReference type="Pfam" id="PF16835">
    <property type="entry name" value="SF3A2"/>
    <property type="match status" value="1"/>
</dbReference>
<dbReference type="Proteomes" id="UP000807769">
    <property type="component" value="Unassembled WGS sequence"/>
</dbReference>
<dbReference type="InterPro" id="IPR031781">
    <property type="entry name" value="SF3A2_dom"/>
</dbReference>
<dbReference type="GeneID" id="64626300"/>
<dbReference type="GO" id="GO:0071004">
    <property type="term" value="C:U2-type prespliceosome"/>
    <property type="evidence" value="ECO:0007669"/>
    <property type="project" value="TreeGrafter"/>
</dbReference>
<evidence type="ECO:0000313" key="7">
    <source>
        <dbReference type="EMBL" id="KAG1825732.1"/>
    </source>
</evidence>
<feature type="region of interest" description="Disordered" evidence="5">
    <location>
        <begin position="15"/>
        <end position="37"/>
    </location>
</feature>
<evidence type="ECO:0000256" key="5">
    <source>
        <dbReference type="SAM" id="MobiDB-lite"/>
    </source>
</evidence>
<keyword evidence="3" id="KW-0862">Zinc</keyword>
<name>A0A9P7JJ78_9AGAM</name>
<evidence type="ECO:0000256" key="2">
    <source>
        <dbReference type="ARBA" id="ARBA00022771"/>
    </source>
</evidence>
<dbReference type="GO" id="GO:0005686">
    <property type="term" value="C:U2 snRNP"/>
    <property type="evidence" value="ECO:0007669"/>
    <property type="project" value="TreeGrafter"/>
</dbReference>
<dbReference type="Gene3D" id="2.60.40.2690">
    <property type="match status" value="1"/>
</dbReference>
<keyword evidence="8" id="KW-1185">Reference proteome</keyword>
<evidence type="ECO:0000313" key="8">
    <source>
        <dbReference type="Proteomes" id="UP000807769"/>
    </source>
</evidence>
<sequence length="188" mass="21470">MEALDDLLAKTKKQLITSTLPKPPNHGNRVGSKFGGGVARASETNVHRRERLLKFALQAIDLVKDPYTTPKESFVLPPISLRETSIIPISLATQLTMPRTRMFLETGRPSYRVTKVRDKYASKEGIMVQAHLPRITADVVPRRRFMSSWEQKREPPNKAYYRRPIVDSCPAHEIEDEADDAGYWSWSH</sequence>